<dbReference type="GO" id="GO:0006310">
    <property type="term" value="P:DNA recombination"/>
    <property type="evidence" value="ECO:0007669"/>
    <property type="project" value="UniProtKB-KW"/>
</dbReference>
<dbReference type="InterPro" id="IPR011010">
    <property type="entry name" value="DNA_brk_join_enz"/>
</dbReference>
<dbReference type="InterPro" id="IPR044068">
    <property type="entry name" value="CB"/>
</dbReference>
<name>A0A559KJ55_9MOLU</name>
<dbReference type="Pfam" id="PF02899">
    <property type="entry name" value="Phage_int_SAM_1"/>
    <property type="match status" value="1"/>
</dbReference>
<evidence type="ECO:0000313" key="8">
    <source>
        <dbReference type="Proteomes" id="UP000320078"/>
    </source>
</evidence>
<organism evidence="7 8">
    <name type="scientific">Candidatus Phytoplasma pini</name>
    <dbReference type="NCBI Taxonomy" id="267362"/>
    <lineage>
        <taxon>Bacteria</taxon>
        <taxon>Bacillati</taxon>
        <taxon>Mycoplasmatota</taxon>
        <taxon>Mollicutes</taxon>
        <taxon>Acholeplasmatales</taxon>
        <taxon>Acholeplasmataceae</taxon>
        <taxon>Candidatus Phytoplasma</taxon>
    </lineage>
</organism>
<proteinExistence type="predicted"/>
<dbReference type="InterPro" id="IPR002104">
    <property type="entry name" value="Integrase_catalytic"/>
</dbReference>
<dbReference type="NCBIfam" id="NF001399">
    <property type="entry name" value="PRK00283.1"/>
    <property type="match status" value="1"/>
</dbReference>
<sequence>MKCFIYKFKFYLLKELNLSKNTIIAYCSDILQYLNFLKNSLKIKVVEQIEQNHISLFLKNITIPNISSKTIARKIISIKKFHSFLLLEEYVKKDVSLIFKTPKISKNLPSIFSLEEIFLFLKKIQNKNYAISLRNKALFELIYSSGLRVSEALNLDLFKLDFRQHYITIIGKGSKERMVPITKNTSKILQKYLKKGRQILLKNKTKNNFVFLNKDGNHLSRQGCHKIFKNIIKKNNLKICSSPHTLRHSFATHLLEKGINLRTLQKILGHEDISTTQIYTHISQKYLKEIYNKFHPRANNACIQKIKKGIILIKTNYENK</sequence>
<dbReference type="InterPro" id="IPR050090">
    <property type="entry name" value="Tyrosine_recombinase_XerCD"/>
</dbReference>
<evidence type="ECO:0000313" key="7">
    <source>
        <dbReference type="EMBL" id="TVY12156.1"/>
    </source>
</evidence>
<evidence type="ECO:0000256" key="1">
    <source>
        <dbReference type="ARBA" id="ARBA00022908"/>
    </source>
</evidence>
<dbReference type="Pfam" id="PF00589">
    <property type="entry name" value="Phage_integrase"/>
    <property type="match status" value="1"/>
</dbReference>
<dbReference type="CDD" id="cd00798">
    <property type="entry name" value="INT_XerDC_C"/>
    <property type="match status" value="1"/>
</dbReference>
<dbReference type="Gene3D" id="1.10.443.10">
    <property type="entry name" value="Intergrase catalytic core"/>
    <property type="match status" value="1"/>
</dbReference>
<dbReference type="PROSITE" id="PS51900">
    <property type="entry name" value="CB"/>
    <property type="match status" value="1"/>
</dbReference>
<gene>
    <name evidence="7" type="primary">xerD</name>
    <name evidence="7" type="ORF">MDPP_001553</name>
</gene>
<dbReference type="Proteomes" id="UP000320078">
    <property type="component" value="Unassembled WGS sequence"/>
</dbReference>
<feature type="domain" description="Core-binding (CB)" evidence="6">
    <location>
        <begin position="1"/>
        <end position="86"/>
    </location>
</feature>
<comment type="caution">
    <text evidence="7">The sequence shown here is derived from an EMBL/GenBank/DDBJ whole genome shotgun (WGS) entry which is preliminary data.</text>
</comment>
<evidence type="ECO:0000256" key="2">
    <source>
        <dbReference type="ARBA" id="ARBA00023125"/>
    </source>
</evidence>
<dbReference type="Gene3D" id="1.10.150.130">
    <property type="match status" value="1"/>
</dbReference>
<dbReference type="PANTHER" id="PTHR30349:SF81">
    <property type="entry name" value="TYROSINE RECOMBINASE XERC"/>
    <property type="match status" value="1"/>
</dbReference>
<feature type="domain" description="Tyr recombinase" evidence="5">
    <location>
        <begin position="107"/>
        <end position="292"/>
    </location>
</feature>
<keyword evidence="3" id="KW-0233">DNA recombination</keyword>
<dbReference type="GO" id="GO:0003677">
    <property type="term" value="F:DNA binding"/>
    <property type="evidence" value="ECO:0007669"/>
    <property type="project" value="UniProtKB-UniRule"/>
</dbReference>
<dbReference type="InterPro" id="IPR010998">
    <property type="entry name" value="Integrase_recombinase_N"/>
</dbReference>
<accession>A0A559KJ55</accession>
<dbReference type="RefSeq" id="WP_144658494.1">
    <property type="nucleotide sequence ID" value="NZ_VIAE01000008.1"/>
</dbReference>
<keyword evidence="1" id="KW-0229">DNA integration</keyword>
<dbReference type="OrthoDB" id="9801717at2"/>
<dbReference type="GO" id="GO:0015074">
    <property type="term" value="P:DNA integration"/>
    <property type="evidence" value="ECO:0007669"/>
    <property type="project" value="UniProtKB-KW"/>
</dbReference>
<dbReference type="SUPFAM" id="SSF56349">
    <property type="entry name" value="DNA breaking-rejoining enzymes"/>
    <property type="match status" value="1"/>
</dbReference>
<dbReference type="PANTHER" id="PTHR30349">
    <property type="entry name" value="PHAGE INTEGRASE-RELATED"/>
    <property type="match status" value="1"/>
</dbReference>
<keyword evidence="2 4" id="KW-0238">DNA-binding</keyword>
<reference evidence="7 8" key="1">
    <citation type="submission" date="2019-06" db="EMBL/GenBank/DDBJ databases">
        <title>Draft Genome Sequence of Candidatus Phytoplasma pini-Related Strain MDPP: A Resource for Comparative Genomics of Gymnosperm-infecting Phytoplasmas.</title>
        <authorList>
            <person name="Cai W."/>
            <person name="Costanzo S."/>
            <person name="Shao J."/>
            <person name="Zhao Y."/>
            <person name="Davis R."/>
        </authorList>
    </citation>
    <scope>NUCLEOTIDE SEQUENCE [LARGE SCALE GENOMIC DNA]</scope>
    <source>
        <strain evidence="7 8">MDPP</strain>
    </source>
</reference>
<evidence type="ECO:0000259" key="5">
    <source>
        <dbReference type="PROSITE" id="PS51898"/>
    </source>
</evidence>
<dbReference type="EMBL" id="VIAE01000008">
    <property type="protein sequence ID" value="TVY12156.1"/>
    <property type="molecule type" value="Genomic_DNA"/>
</dbReference>
<evidence type="ECO:0000259" key="6">
    <source>
        <dbReference type="PROSITE" id="PS51900"/>
    </source>
</evidence>
<dbReference type="AlphaFoldDB" id="A0A559KJ55"/>
<dbReference type="InterPro" id="IPR004107">
    <property type="entry name" value="Integrase_SAM-like_N"/>
</dbReference>
<keyword evidence="8" id="KW-1185">Reference proteome</keyword>
<evidence type="ECO:0000256" key="4">
    <source>
        <dbReference type="PROSITE-ProRule" id="PRU01248"/>
    </source>
</evidence>
<evidence type="ECO:0000256" key="3">
    <source>
        <dbReference type="ARBA" id="ARBA00023172"/>
    </source>
</evidence>
<dbReference type="InterPro" id="IPR013762">
    <property type="entry name" value="Integrase-like_cat_sf"/>
</dbReference>
<protein>
    <submittedName>
        <fullName evidence="7">Tyrosine recombinase</fullName>
    </submittedName>
</protein>
<dbReference type="PROSITE" id="PS51898">
    <property type="entry name" value="TYR_RECOMBINASE"/>
    <property type="match status" value="1"/>
</dbReference>